<keyword evidence="3" id="KW-1000">Mitochondrion outer membrane</keyword>
<dbReference type="GO" id="GO:0016887">
    <property type="term" value="F:ATP hydrolysis activity"/>
    <property type="evidence" value="ECO:0007669"/>
    <property type="project" value="InterPro"/>
</dbReference>
<feature type="compositionally biased region" description="Low complexity" evidence="6">
    <location>
        <begin position="25"/>
        <end position="36"/>
    </location>
</feature>
<dbReference type="InterPro" id="IPR041569">
    <property type="entry name" value="AAA_lid_3"/>
</dbReference>
<organism evidence="8 9">
    <name type="scientific">Papaver atlanticum</name>
    <dbReference type="NCBI Taxonomy" id="357466"/>
    <lineage>
        <taxon>Eukaryota</taxon>
        <taxon>Viridiplantae</taxon>
        <taxon>Streptophyta</taxon>
        <taxon>Embryophyta</taxon>
        <taxon>Tracheophyta</taxon>
        <taxon>Spermatophyta</taxon>
        <taxon>Magnoliopsida</taxon>
        <taxon>Ranunculales</taxon>
        <taxon>Papaveraceae</taxon>
        <taxon>Papaveroideae</taxon>
        <taxon>Papaver</taxon>
    </lineage>
</organism>
<dbReference type="InterPro" id="IPR056653">
    <property type="entry name" value="DUF7751"/>
</dbReference>
<dbReference type="InterPro" id="IPR003960">
    <property type="entry name" value="ATPase_AAA_CS"/>
</dbReference>
<evidence type="ECO:0000256" key="3">
    <source>
        <dbReference type="ARBA" id="ARBA00022787"/>
    </source>
</evidence>
<keyword evidence="2" id="KW-0547">Nucleotide-binding</keyword>
<dbReference type="InterPro" id="IPR027417">
    <property type="entry name" value="P-loop_NTPase"/>
</dbReference>
<proteinExistence type="predicted"/>
<dbReference type="Gene3D" id="1.10.8.60">
    <property type="match status" value="1"/>
</dbReference>
<evidence type="ECO:0000259" key="7">
    <source>
        <dbReference type="SMART" id="SM00382"/>
    </source>
</evidence>
<dbReference type="PANTHER" id="PTHR45644">
    <property type="entry name" value="AAA ATPASE, PUTATIVE (AFU_ORTHOLOGUE AFUA_2G12920)-RELATED-RELATED"/>
    <property type="match status" value="1"/>
</dbReference>
<reference evidence="8" key="1">
    <citation type="submission" date="2022-04" db="EMBL/GenBank/DDBJ databases">
        <title>A functionally conserved STORR gene fusion in Papaver species that diverged 16.8 million years ago.</title>
        <authorList>
            <person name="Catania T."/>
        </authorList>
    </citation>
    <scope>NUCLEOTIDE SEQUENCE</scope>
    <source>
        <strain evidence="8">S-188037</strain>
    </source>
</reference>
<evidence type="ECO:0000256" key="4">
    <source>
        <dbReference type="ARBA" id="ARBA00022840"/>
    </source>
</evidence>
<evidence type="ECO:0000256" key="6">
    <source>
        <dbReference type="SAM" id="MobiDB-lite"/>
    </source>
</evidence>
<dbReference type="Gene3D" id="3.40.50.300">
    <property type="entry name" value="P-loop containing nucleotide triphosphate hydrolases"/>
    <property type="match status" value="1"/>
</dbReference>
<sequence length="924" mass="103453">MIDSPPPTHGDSSRKQLNDSSTNEADSATDSHSDASSIEEDEPWGELISLNPKNPQNFHKVLYRTFHFITEQEPDQRLIVFTLSPVPPEKKLGLYTALLEVASEPEIDSTVQVNGEIRPKDSFLVLEGEETLVFGTPRLGYLHYKFHPFIKGKKFRTYQCQVLKASFRQQILSSDGLEVSFESFPYYLSENTKKVLIAPALLHLKCRNFLKYSWSLPTLSSRILLSGPADSEIYQERLAKALAKHFGARLLIVNSLLLPDDILQQVLELSKQTSTVEKREPSTTFNKGDRVKFVFHPQSSGPQLVVRGPAFGYRGRVIVPPAQENGSRKVGVRFYRIIEGGNDLGGLCEVDHGYYCLVNWLCLDSGDDVDKSVMEELFEVVRIESERDGHHGLILFLKNIEEFLVANPEAYLTLKSKLGDLPEKVVVIGSHTQTDNTKKKSHPGDHLFTDSEPENVISNGVIKEITRLFPNKVMIKLPQDESLLLSLKKQLEQDVGTRTANSNIANIQSVLRRNGLLECPDLAKICIEDQALSSECAEKIVGWALAHRAMDLNNSEALVDGAKLVVSNKSIQYGLSLLKDQNEAIKLKQSLKDLVTENKFEKALLADVVAPTDIGIRFNDIGALETVKDTLEELVMLPLEIPELFKESQLTKPCKGILLFGPPGTGKTMLAKAVATEAGANFINISTSRITSKFLGDGEKYVKAVFSLASKIAPSVVFVDEVDSMLSRRGIEGEDEAMRRMKNEFMASWDGLCTKDNEQVLVLAATNRPFDLDEAIIRRFRRRLMVNLPDAHNRKKILRVILAKEKTADVDLDFVANMTDGYSGSDLKNLCETAARRPLREYWEEKKKKVKAESEQSQKKGSAIPGNTALPVIRPLNTADLKFAQQQVSASFPSDSRYMNELHQWNNDYGEGGSRKKMTFDYFV</sequence>
<feature type="region of interest" description="Disordered" evidence="6">
    <location>
        <begin position="1"/>
        <end position="41"/>
    </location>
</feature>
<keyword evidence="9" id="KW-1185">Reference proteome</keyword>
<comment type="caution">
    <text evidence="8">The sequence shown here is derived from an EMBL/GenBank/DDBJ whole genome shotgun (WGS) entry which is preliminary data.</text>
</comment>
<dbReference type="PANTHER" id="PTHR45644:SF73">
    <property type="entry name" value="AAA-TYPE ATPASE FAMILY PROTEIN"/>
    <property type="match status" value="1"/>
</dbReference>
<dbReference type="Pfam" id="PF24933">
    <property type="entry name" value="DUF7751"/>
    <property type="match status" value="1"/>
</dbReference>
<dbReference type="InterPro" id="IPR003593">
    <property type="entry name" value="AAA+_ATPase"/>
</dbReference>
<dbReference type="FunFam" id="3.40.50.300:FF:000416">
    <property type="entry name" value="p-loop nucleoside triphosphate hydrolase superfamily protein"/>
    <property type="match status" value="1"/>
</dbReference>
<dbReference type="Proteomes" id="UP001202328">
    <property type="component" value="Unassembled WGS sequence"/>
</dbReference>
<dbReference type="Pfam" id="PF00004">
    <property type="entry name" value="AAA"/>
    <property type="match status" value="1"/>
</dbReference>
<dbReference type="SMART" id="SM00382">
    <property type="entry name" value="AAA"/>
    <property type="match status" value="1"/>
</dbReference>
<dbReference type="GO" id="GO:0005524">
    <property type="term" value="F:ATP binding"/>
    <property type="evidence" value="ECO:0007669"/>
    <property type="project" value="UniProtKB-KW"/>
</dbReference>
<dbReference type="EMBL" id="JAJJMB010002338">
    <property type="protein sequence ID" value="KAI3951916.1"/>
    <property type="molecule type" value="Genomic_DNA"/>
</dbReference>
<dbReference type="InterPro" id="IPR051701">
    <property type="entry name" value="Mito_OM_Translocase_MSP1"/>
</dbReference>
<feature type="region of interest" description="Disordered" evidence="6">
    <location>
        <begin position="849"/>
        <end position="869"/>
    </location>
</feature>
<accession>A0AAD4TAZ0</accession>
<dbReference type="InterPro" id="IPR003959">
    <property type="entry name" value="ATPase_AAA_core"/>
</dbReference>
<evidence type="ECO:0000256" key="2">
    <source>
        <dbReference type="ARBA" id="ARBA00022741"/>
    </source>
</evidence>
<evidence type="ECO:0000256" key="5">
    <source>
        <dbReference type="ARBA" id="ARBA00023128"/>
    </source>
</evidence>
<keyword evidence="5" id="KW-0496">Mitochondrion</keyword>
<dbReference type="AlphaFoldDB" id="A0AAD4TAZ0"/>
<keyword evidence="3" id="KW-0472">Membrane</keyword>
<dbReference type="GO" id="GO:0005741">
    <property type="term" value="C:mitochondrial outer membrane"/>
    <property type="evidence" value="ECO:0007669"/>
    <property type="project" value="UniProtKB-SubCell"/>
</dbReference>
<evidence type="ECO:0000256" key="1">
    <source>
        <dbReference type="ARBA" id="ARBA00004572"/>
    </source>
</evidence>
<name>A0AAD4TAZ0_9MAGN</name>
<feature type="compositionally biased region" description="Basic and acidic residues" evidence="6">
    <location>
        <begin position="849"/>
        <end position="858"/>
    </location>
</feature>
<comment type="subcellular location">
    <subcellularLocation>
        <location evidence="1">Mitochondrion outer membrane</location>
        <topology evidence="1">Single-pass membrane protein</topology>
    </subcellularLocation>
</comment>
<evidence type="ECO:0000313" key="9">
    <source>
        <dbReference type="Proteomes" id="UP001202328"/>
    </source>
</evidence>
<protein>
    <recommendedName>
        <fullName evidence="7">AAA+ ATPase domain-containing protein</fullName>
    </recommendedName>
</protein>
<dbReference type="Pfam" id="PF17862">
    <property type="entry name" value="AAA_lid_3"/>
    <property type="match status" value="1"/>
</dbReference>
<dbReference type="SUPFAM" id="SSF52540">
    <property type="entry name" value="P-loop containing nucleoside triphosphate hydrolases"/>
    <property type="match status" value="1"/>
</dbReference>
<gene>
    <name evidence="8" type="ORF">MKW98_012121</name>
</gene>
<evidence type="ECO:0000313" key="8">
    <source>
        <dbReference type="EMBL" id="KAI3951916.1"/>
    </source>
</evidence>
<feature type="domain" description="AAA+ ATPase" evidence="7">
    <location>
        <begin position="653"/>
        <end position="790"/>
    </location>
</feature>
<keyword evidence="4" id="KW-0067">ATP-binding</keyword>
<dbReference type="PROSITE" id="PS00674">
    <property type="entry name" value="AAA"/>
    <property type="match status" value="1"/>
</dbReference>